<proteinExistence type="predicted"/>
<organism evidence="2 3">
    <name type="scientific">Plakobranchus ocellatus</name>
    <dbReference type="NCBI Taxonomy" id="259542"/>
    <lineage>
        <taxon>Eukaryota</taxon>
        <taxon>Metazoa</taxon>
        <taxon>Spiralia</taxon>
        <taxon>Lophotrochozoa</taxon>
        <taxon>Mollusca</taxon>
        <taxon>Gastropoda</taxon>
        <taxon>Heterobranchia</taxon>
        <taxon>Euthyneura</taxon>
        <taxon>Panpulmonata</taxon>
        <taxon>Sacoglossa</taxon>
        <taxon>Placobranchoidea</taxon>
        <taxon>Plakobranchidae</taxon>
        <taxon>Plakobranchus</taxon>
    </lineage>
</organism>
<gene>
    <name evidence="2" type="ORF">PoB_004816100</name>
</gene>
<comment type="caution">
    <text evidence="2">The sequence shown here is derived from an EMBL/GenBank/DDBJ whole genome shotgun (WGS) entry which is preliminary data.</text>
</comment>
<evidence type="ECO:0000313" key="3">
    <source>
        <dbReference type="Proteomes" id="UP000735302"/>
    </source>
</evidence>
<dbReference type="EMBL" id="BLXT01005270">
    <property type="protein sequence ID" value="GFO21656.1"/>
    <property type="molecule type" value="Genomic_DNA"/>
</dbReference>
<name>A0AAV4BE87_9GAST</name>
<reference evidence="2 3" key="1">
    <citation type="journal article" date="2021" name="Elife">
        <title>Chloroplast acquisition without the gene transfer in kleptoplastic sea slugs, Plakobranchus ocellatus.</title>
        <authorList>
            <person name="Maeda T."/>
            <person name="Takahashi S."/>
            <person name="Yoshida T."/>
            <person name="Shimamura S."/>
            <person name="Takaki Y."/>
            <person name="Nagai Y."/>
            <person name="Toyoda A."/>
            <person name="Suzuki Y."/>
            <person name="Arimoto A."/>
            <person name="Ishii H."/>
            <person name="Satoh N."/>
            <person name="Nishiyama T."/>
            <person name="Hasebe M."/>
            <person name="Maruyama T."/>
            <person name="Minagawa J."/>
            <person name="Obokata J."/>
            <person name="Shigenobu S."/>
        </authorList>
    </citation>
    <scope>NUCLEOTIDE SEQUENCE [LARGE SCALE GENOMIC DNA]</scope>
</reference>
<sequence>MNTNQGQIKSQKFPEMTSKPAADDICSFPPGGMTAEEYRTRAGAMRVKNCARAKRGLTMTLAMWAEVCARGVNSGLDDRGEVCVRGVKVSLCDRAEVCARGVKAACTIGESA</sequence>
<protein>
    <submittedName>
        <fullName evidence="2">Uncharacterized protein</fullName>
    </submittedName>
</protein>
<evidence type="ECO:0000256" key="1">
    <source>
        <dbReference type="SAM" id="MobiDB-lite"/>
    </source>
</evidence>
<accession>A0AAV4BE87</accession>
<dbReference type="AlphaFoldDB" id="A0AAV4BE87"/>
<keyword evidence="3" id="KW-1185">Reference proteome</keyword>
<feature type="compositionally biased region" description="Polar residues" evidence="1">
    <location>
        <begin position="1"/>
        <end position="10"/>
    </location>
</feature>
<evidence type="ECO:0000313" key="2">
    <source>
        <dbReference type="EMBL" id="GFO21656.1"/>
    </source>
</evidence>
<dbReference type="Proteomes" id="UP000735302">
    <property type="component" value="Unassembled WGS sequence"/>
</dbReference>
<feature type="region of interest" description="Disordered" evidence="1">
    <location>
        <begin position="1"/>
        <end position="28"/>
    </location>
</feature>